<dbReference type="InterPro" id="IPR025279">
    <property type="entry name" value="NST1"/>
</dbReference>
<name>A0A1Z5TRC6_HORWE</name>
<dbReference type="PANTHER" id="PTHR31780">
    <property type="entry name" value="STRESS RESPONSE PROTEIN NST1-RELATED"/>
    <property type="match status" value="1"/>
</dbReference>
<feature type="compositionally biased region" description="Polar residues" evidence="9">
    <location>
        <begin position="740"/>
        <end position="754"/>
    </location>
</feature>
<sequence length="1276" mass="140362">MHHDHRPPVTVWWCLPLHHPLAGISLPPPSLPGSLRCAPTLTRDIARPQSEPPDTAPSPQPPLPPQTPTPPREIMAAHAKPPPPAPNGVLTGAPNAGGNRKKQKRRAKQAAKQAAHVPFPTAAPSTAADLGYDEDPLAVDDDSEEELDEDQYESTHAGPNGFASPPPLSTKKNRKKKKPAVSLTHNAYNPDMLPPMPNPPPPSAGMLRSAHRSHSHSHGDIWNTSSAQERQNIKDFWLSLSEDERKSLLKIEKEAVLRKMKQQQKHSCSCTVCGRKRTAIEEELEVLYEGYYEELEQYAHHDQPPLPSSDGLMPDPLHHHRPPHPLAAPPPMHPQHRTSNVREHFDEDEEEYSDEEEEEYSDEEDYSDEEPEPPRGVPDFFNFGQNLTVKGILTPWLEKLQQGLKGKADNLLTVADDLLKNDGRKFIEMMEQLAERRMQRETEAEYAAANPSHPGAYAPTAPGYVHEDPLAAGDEYDDDEASYDSQEEYDDDMEEEDEMGGLTEEQRMQEGRRMFQIFAARMFEQRVLTAYREKVAAERQAKLLEELQDEDKVAAEREAKKARDAAKKKEKKRQQQQAKAEEKARKEAEKAAQEALAREAEEKKQEEQRRKKEEQRKKREEEKRKAEEERQRKEAEKTRRMQQEQERREEAERKQREQRAMEKARKEEARKREKDEREARDRKAQEEKERKEREVKAKAEREAKEREKSALLGAPPPQPAQQQPPQMTKRPSQMGIAVPNQLQKQTSSGISSPHPQIATPAMPKAPTPNRQRQASQQGSHASSPRQTAASTSSVPSKSTSPSSSIAQQQNPQPNQPRSTVPKPSHPQMGPPHPMQTSSPLNQGPMQPPPGMPHPNQLPGGFGGMSHMGFSGFAGQQGPMMHGPMGQRGPMPMMPHPGAPPMGMPQRMSFPNANGMPPPPPGMMPQGRGGPFGGFEQGFSQVPPGFGQPQMPNHSPLSQPSSQMQGVDPRQGVPTHSRQQSTSDKDRFESTANQPIARPAPIQRPSSVKPQNRNGVNEDVDNLSRHLGSSALLDDADEPLPTSVPDGRRTSGMRNGAAPGFGSLGGLGSPAPGFGPAPNWSTPQPFGQPPGFGQQPWAPPLGGPPMGGWSHNQNAFAANGAFGNLAGTMHRAPGNRALNVRLAICNACRSLTNTSRGEGDDYHDVNVLLKQMDGRVEPLPSFEEIEAICETEGTRENGGGELHVRKQDGAKDFSVKLEESSGTPDQGRGSVSLGEIGSPMPTKSSPAFSFGAPGTGRTSIGGTGFQSLGAVGSGSSF</sequence>
<dbReference type="OrthoDB" id="21629at2759"/>
<evidence type="ECO:0000256" key="9">
    <source>
        <dbReference type="SAM" id="MobiDB-lite"/>
    </source>
</evidence>
<feature type="compositionally biased region" description="Low complexity" evidence="9">
    <location>
        <begin position="1071"/>
        <end position="1095"/>
    </location>
</feature>
<feature type="region of interest" description="Disordered" evidence="9">
    <location>
        <begin position="910"/>
        <end position="1056"/>
    </location>
</feature>
<dbReference type="PANTHER" id="PTHR31780:SF10">
    <property type="entry name" value="LD36051P"/>
    <property type="match status" value="1"/>
</dbReference>
<proteinExistence type="inferred from homology"/>
<evidence type="ECO:0000256" key="7">
    <source>
        <dbReference type="ARBA" id="ARBA00023054"/>
    </source>
</evidence>
<evidence type="ECO:0000256" key="6">
    <source>
        <dbReference type="ARBA" id="ARBA00023016"/>
    </source>
</evidence>
<evidence type="ECO:0000256" key="2">
    <source>
        <dbReference type="ARBA" id="ARBA00004496"/>
    </source>
</evidence>
<feature type="compositionally biased region" description="Pro residues" evidence="9">
    <location>
        <begin position="324"/>
        <end position="333"/>
    </location>
</feature>
<feature type="compositionally biased region" description="Basic residues" evidence="9">
    <location>
        <begin position="99"/>
        <end position="109"/>
    </location>
</feature>
<reference evidence="10 11" key="1">
    <citation type="submission" date="2017-01" db="EMBL/GenBank/DDBJ databases">
        <title>The recent genome duplication of the halophilic yeast Hortaea werneckii: insights from long-read sequencing.</title>
        <authorList>
            <person name="Sinha S."/>
            <person name="Flibotte S."/>
            <person name="Neira M."/>
            <person name="Lenassi M."/>
            <person name="Gostincar C."/>
            <person name="Stajich J.E."/>
            <person name="Nislow C.E."/>
        </authorList>
    </citation>
    <scope>NUCLEOTIDE SEQUENCE [LARGE SCALE GENOMIC DNA]</scope>
    <source>
        <strain evidence="10 11">EXF-2000</strain>
    </source>
</reference>
<comment type="function">
    <text evidence="1 8">May act as a negative regulator of salt tolerance.</text>
</comment>
<dbReference type="STRING" id="1157616.A0A1Z5TRC6"/>
<dbReference type="InterPro" id="IPR051195">
    <property type="entry name" value="Fungal_stress_NST1"/>
</dbReference>
<gene>
    <name evidence="10" type="ORF">BTJ68_01671</name>
</gene>
<feature type="compositionally biased region" description="Acidic residues" evidence="9">
    <location>
        <begin position="346"/>
        <end position="371"/>
    </location>
</feature>
<feature type="region of interest" description="Disordered" evidence="9">
    <location>
        <begin position="545"/>
        <end position="889"/>
    </location>
</feature>
<feature type="compositionally biased region" description="Polar residues" evidence="9">
    <location>
        <begin position="949"/>
        <end position="964"/>
    </location>
</feature>
<comment type="subcellular location">
    <subcellularLocation>
        <location evidence="2 8">Cytoplasm</location>
    </subcellularLocation>
</comment>
<dbReference type="AlphaFoldDB" id="A0A1Z5TRC6"/>
<feature type="region of interest" description="Disordered" evidence="9">
    <location>
        <begin position="1215"/>
        <end position="1276"/>
    </location>
</feature>
<feature type="region of interest" description="Disordered" evidence="9">
    <location>
        <begin position="301"/>
        <end position="376"/>
    </location>
</feature>
<feature type="region of interest" description="Disordered" evidence="9">
    <location>
        <begin position="439"/>
        <end position="504"/>
    </location>
</feature>
<feature type="compositionally biased region" description="Pro residues" evidence="9">
    <location>
        <begin position="192"/>
        <end position="203"/>
    </location>
</feature>
<protein>
    <recommendedName>
        <fullName evidence="4 8">Stress response protein NST1</fullName>
    </recommendedName>
</protein>
<comment type="similarity">
    <text evidence="3 8">Belongs to the NST1 family.</text>
</comment>
<feature type="region of interest" description="Disordered" evidence="9">
    <location>
        <begin position="35"/>
        <end position="226"/>
    </location>
</feature>
<feature type="compositionally biased region" description="Acidic residues" evidence="9">
    <location>
        <begin position="131"/>
        <end position="152"/>
    </location>
</feature>
<evidence type="ECO:0000313" key="10">
    <source>
        <dbReference type="EMBL" id="OTA38528.1"/>
    </source>
</evidence>
<evidence type="ECO:0000256" key="1">
    <source>
        <dbReference type="ARBA" id="ARBA00002545"/>
    </source>
</evidence>
<organism evidence="10 11">
    <name type="scientific">Hortaea werneckii EXF-2000</name>
    <dbReference type="NCBI Taxonomy" id="1157616"/>
    <lineage>
        <taxon>Eukaryota</taxon>
        <taxon>Fungi</taxon>
        <taxon>Dikarya</taxon>
        <taxon>Ascomycota</taxon>
        <taxon>Pezizomycotina</taxon>
        <taxon>Dothideomycetes</taxon>
        <taxon>Dothideomycetidae</taxon>
        <taxon>Mycosphaerellales</taxon>
        <taxon>Teratosphaeriaceae</taxon>
        <taxon>Hortaea</taxon>
    </lineage>
</organism>
<evidence type="ECO:0000256" key="3">
    <source>
        <dbReference type="ARBA" id="ARBA00007112"/>
    </source>
</evidence>
<dbReference type="InParanoid" id="A0A1Z5TRC6"/>
<evidence type="ECO:0000256" key="8">
    <source>
        <dbReference type="RuleBase" id="RU049441"/>
    </source>
</evidence>
<dbReference type="Proteomes" id="UP000194280">
    <property type="component" value="Unassembled WGS sequence"/>
</dbReference>
<feature type="compositionally biased region" description="Basic and acidic residues" evidence="9">
    <location>
        <begin position="579"/>
        <end position="709"/>
    </location>
</feature>
<feature type="compositionally biased region" description="Gly residues" evidence="9">
    <location>
        <begin position="926"/>
        <end position="935"/>
    </location>
</feature>
<feature type="compositionally biased region" description="Low complexity" evidence="9">
    <location>
        <begin position="866"/>
        <end position="889"/>
    </location>
</feature>
<dbReference type="GO" id="GO:0005737">
    <property type="term" value="C:cytoplasm"/>
    <property type="evidence" value="ECO:0007669"/>
    <property type="project" value="UniProtKB-SubCell"/>
</dbReference>
<keyword evidence="6 8" id="KW-0346">Stress response</keyword>
<dbReference type="EMBL" id="MUNK01000010">
    <property type="protein sequence ID" value="OTA38528.1"/>
    <property type="molecule type" value="Genomic_DNA"/>
</dbReference>
<feature type="compositionally biased region" description="Basic and acidic residues" evidence="9">
    <location>
        <begin position="545"/>
        <end position="567"/>
    </location>
</feature>
<feature type="compositionally biased region" description="Low complexity" evidence="9">
    <location>
        <begin position="790"/>
        <end position="818"/>
    </location>
</feature>
<evidence type="ECO:0000256" key="4">
    <source>
        <dbReference type="ARBA" id="ARBA00020733"/>
    </source>
</evidence>
<keyword evidence="5 8" id="KW-0963">Cytoplasm</keyword>
<comment type="caution">
    <text evidence="10">The sequence shown here is derived from an EMBL/GenBank/DDBJ whole genome shotgun (WGS) entry which is preliminary data.</text>
</comment>
<feature type="compositionally biased region" description="Polar residues" evidence="9">
    <location>
        <begin position="1003"/>
        <end position="1014"/>
    </location>
</feature>
<evidence type="ECO:0000256" key="5">
    <source>
        <dbReference type="ARBA" id="ARBA00022490"/>
    </source>
</evidence>
<keyword evidence="11" id="KW-1185">Reference proteome</keyword>
<keyword evidence="7 8" id="KW-0175">Coiled coil</keyword>
<feature type="compositionally biased region" description="Acidic residues" evidence="9">
    <location>
        <begin position="474"/>
        <end position="499"/>
    </location>
</feature>
<accession>A0A1Z5TRC6</accession>
<feature type="compositionally biased region" description="Polar residues" evidence="9">
    <location>
        <begin position="768"/>
        <end position="789"/>
    </location>
</feature>
<evidence type="ECO:0000313" key="11">
    <source>
        <dbReference type="Proteomes" id="UP000194280"/>
    </source>
</evidence>
<dbReference type="VEuPathDB" id="FungiDB:BTJ68_01671"/>
<feature type="region of interest" description="Disordered" evidence="9">
    <location>
        <begin position="1071"/>
        <end position="1097"/>
    </location>
</feature>
<feature type="compositionally biased region" description="Pro residues" evidence="9">
    <location>
        <begin position="50"/>
        <end position="71"/>
    </location>
</feature>
<dbReference type="Pfam" id="PF13945">
    <property type="entry name" value="NST1"/>
    <property type="match status" value="1"/>
</dbReference>